<feature type="region of interest" description="Disordered" evidence="1">
    <location>
        <begin position="635"/>
        <end position="662"/>
    </location>
</feature>
<name>A0A9P4QKN4_9PLEO</name>
<reference evidence="2" key="1">
    <citation type="journal article" date="2020" name="Stud. Mycol.">
        <title>101 Dothideomycetes genomes: a test case for predicting lifestyles and emergence of pathogens.</title>
        <authorList>
            <person name="Haridas S."/>
            <person name="Albert R."/>
            <person name="Binder M."/>
            <person name="Bloem J."/>
            <person name="Labutti K."/>
            <person name="Salamov A."/>
            <person name="Andreopoulos B."/>
            <person name="Baker S."/>
            <person name="Barry K."/>
            <person name="Bills G."/>
            <person name="Bluhm B."/>
            <person name="Cannon C."/>
            <person name="Castanera R."/>
            <person name="Culley D."/>
            <person name="Daum C."/>
            <person name="Ezra D."/>
            <person name="Gonzalez J."/>
            <person name="Henrissat B."/>
            <person name="Kuo A."/>
            <person name="Liang C."/>
            <person name="Lipzen A."/>
            <person name="Lutzoni F."/>
            <person name="Magnuson J."/>
            <person name="Mondo S."/>
            <person name="Nolan M."/>
            <person name="Ohm R."/>
            <person name="Pangilinan J."/>
            <person name="Park H.-J."/>
            <person name="Ramirez L."/>
            <person name="Alfaro M."/>
            <person name="Sun H."/>
            <person name="Tritt A."/>
            <person name="Yoshinaga Y."/>
            <person name="Zwiers L.-H."/>
            <person name="Turgeon B."/>
            <person name="Goodwin S."/>
            <person name="Spatafora J."/>
            <person name="Crous P."/>
            <person name="Grigoriev I."/>
        </authorList>
    </citation>
    <scope>NUCLEOTIDE SEQUENCE</scope>
    <source>
        <strain evidence="2">CBS 125425</strain>
    </source>
</reference>
<dbReference type="EMBL" id="ML996256">
    <property type="protein sequence ID" value="KAF2729093.1"/>
    <property type="molecule type" value="Genomic_DNA"/>
</dbReference>
<dbReference type="GO" id="GO:0003700">
    <property type="term" value="F:DNA-binding transcription factor activity"/>
    <property type="evidence" value="ECO:0007669"/>
    <property type="project" value="InterPro"/>
</dbReference>
<evidence type="ECO:0000313" key="2">
    <source>
        <dbReference type="EMBL" id="KAF2729093.1"/>
    </source>
</evidence>
<feature type="compositionally biased region" description="Basic and acidic residues" evidence="1">
    <location>
        <begin position="366"/>
        <end position="382"/>
    </location>
</feature>
<accession>A0A9P4QKN4</accession>
<feature type="region of interest" description="Disordered" evidence="1">
    <location>
        <begin position="348"/>
        <end position="461"/>
    </location>
</feature>
<keyword evidence="3" id="KW-1185">Reference proteome</keyword>
<gene>
    <name evidence="2" type="ORF">EJ04DRAFT_516189</name>
</gene>
<feature type="compositionally biased region" description="Polar residues" evidence="1">
    <location>
        <begin position="419"/>
        <end position="429"/>
    </location>
</feature>
<feature type="compositionally biased region" description="Polar residues" evidence="1">
    <location>
        <begin position="257"/>
        <end position="285"/>
    </location>
</feature>
<comment type="caution">
    <text evidence="2">The sequence shown here is derived from an EMBL/GenBank/DDBJ whole genome shotgun (WGS) entry which is preliminary data.</text>
</comment>
<dbReference type="AlphaFoldDB" id="A0A9P4QKN4"/>
<feature type="compositionally biased region" description="Polar residues" evidence="1">
    <location>
        <begin position="438"/>
        <end position="447"/>
    </location>
</feature>
<evidence type="ECO:0000256" key="1">
    <source>
        <dbReference type="SAM" id="MobiDB-lite"/>
    </source>
</evidence>
<dbReference type="PANTHER" id="PTHR23225:SF2">
    <property type="entry name" value="AT09679P-RELATED"/>
    <property type="match status" value="1"/>
</dbReference>
<feature type="region of interest" description="Disordered" evidence="1">
    <location>
        <begin position="243"/>
        <end position="291"/>
    </location>
</feature>
<protein>
    <recommendedName>
        <fullName evidence="4">C2H2-type domain-containing protein</fullName>
    </recommendedName>
</protein>
<evidence type="ECO:0000313" key="3">
    <source>
        <dbReference type="Proteomes" id="UP000799444"/>
    </source>
</evidence>
<dbReference type="PANTHER" id="PTHR23225">
    <property type="entry name" value="ZINC FINGER PROTEIN"/>
    <property type="match status" value="1"/>
</dbReference>
<sequence length="662" mass="73984">MPCHDIPHLESGGASLVLVPVCLPQEAVHQPLLRPILSSCPPRAFRPPHWPWLEADPLRPSDHLCFVSSSFISEHCDCSSLSVSFNLHFISWHSWSEAPSTTTATPEHSPVTIRVVFSQSNRDPGHTAEGPHDPVTMYHQFNDLPQIEEGPLPLWSNDHFNHFAFPSHDGLRAASLYEGYTDFGEFKDHGMSTMEPMQRYLSGPDPSPYSAGLLQAKLDYSMAHNNQHLRQYQAPYPNADCMLWSPRNDSPDRTSEDSSNSTQNELRSPQPTHPTSCGSPNSSYSPPILAYPSTDHLTGGAFGPELTPVSQVINLRDVEYDHGPPEAAVEEADHGDLKPDFEYDAESVYQKAENSSDSYDGFGEPGRQRDPESVQPVDRNDGDASDSDYKPGSPKTKRRRPSASSNGSGRQKRRGSGRKPSTASDSVTMSRVVKKTRGSTASTSPVKASSAPGAGDPDERPFPCPLATYGCQSTFSSKNEWKRHVGTQHIKQGFWRCDLCATTVDPSDDRTVYHNDFNRKDLFSQHLRRMHGPPSYQSTSTRKKTEEFHVTDDNLPEHHKRCYQTLRTPPQQSSCLFCNRSFSGPNSWDERMEHVGRHLEKDRKSGTISLNPGEWRLDEVLEGYLLDQGLIMHDRNGNWKIGDGKPRRHSDVSTDGESEQDE</sequence>
<dbReference type="Proteomes" id="UP000799444">
    <property type="component" value="Unassembled WGS sequence"/>
</dbReference>
<feature type="compositionally biased region" description="Basic and acidic residues" evidence="1">
    <location>
        <begin position="635"/>
        <end position="652"/>
    </location>
</feature>
<dbReference type="Gene3D" id="3.30.160.60">
    <property type="entry name" value="Classic Zinc Finger"/>
    <property type="match status" value="1"/>
</dbReference>
<proteinExistence type="predicted"/>
<dbReference type="OrthoDB" id="5388486at2759"/>
<evidence type="ECO:0008006" key="4">
    <source>
        <dbReference type="Google" id="ProtNLM"/>
    </source>
</evidence>
<organism evidence="2 3">
    <name type="scientific">Polyplosphaeria fusca</name>
    <dbReference type="NCBI Taxonomy" id="682080"/>
    <lineage>
        <taxon>Eukaryota</taxon>
        <taxon>Fungi</taxon>
        <taxon>Dikarya</taxon>
        <taxon>Ascomycota</taxon>
        <taxon>Pezizomycotina</taxon>
        <taxon>Dothideomycetes</taxon>
        <taxon>Pleosporomycetidae</taxon>
        <taxon>Pleosporales</taxon>
        <taxon>Tetraplosphaeriaceae</taxon>
        <taxon>Polyplosphaeria</taxon>
    </lineage>
</organism>
<dbReference type="InterPro" id="IPR039970">
    <property type="entry name" value="TF_Grauzone"/>
</dbReference>